<evidence type="ECO:0000256" key="1">
    <source>
        <dbReference type="ARBA" id="ARBA00022741"/>
    </source>
</evidence>
<keyword evidence="1" id="KW-0547">Nucleotide-binding</keyword>
<evidence type="ECO:0000259" key="5">
    <source>
        <dbReference type="PROSITE" id="PS50045"/>
    </source>
</evidence>
<sequence>MYTYLRSALARLNEAQTFDSGAGALLDALQGVFERATPEREAALHQSAVHLRTDQSYVSLVARSASPSATASCEGARSAELWNWTRRFGRPFIVDTRLQRLRLTDDTSEGDWLNLGGEASPLPLTASVVRFLEQEATHLLVIPLCSSQSALAGMITLEFCAPTYTGELFPPQAGIEALESYVALLAHALLRLPVEVPGLPERLADDPLLPVVGEAMAPRVNLLKAFAHHDECLLIAGPTGSGKSRIARWCHSQSRHGDGPFEVLDLLTVPESMQMAHLVGWRRGAFSGATSHVDGAVTRARGGTLFIDEIDKLSLETQAGLLHLLEERSFQVLGESGGRRQANVRFIVGTNADLQREVVEGRFREDLYYRINVLPVELPPLAERSDEIAAWAAFMLRRCANDAGAGAWSFTPEALRTLEAQRWPGNLRELDNVVRRAFIIARSRPEPEGAHTIPPGVVERALSLGGRPERTSISAPLEQAARAFIHLALRARERETSGGGLDLDLSEAFSAYIIEQAVAWTDDKAEAFCLLGCANLVEHKNHHRRYRRAQEAIAALLQAESHILQEPQR</sequence>
<keyword evidence="7" id="KW-1185">Reference proteome</keyword>
<evidence type="ECO:0000313" key="7">
    <source>
        <dbReference type="Proteomes" id="UP000249169"/>
    </source>
</evidence>
<dbReference type="AlphaFoldDB" id="A0A328C0X3"/>
<dbReference type="SUPFAM" id="SSF52540">
    <property type="entry name" value="P-loop containing nucleoside triphosphate hydrolases"/>
    <property type="match status" value="1"/>
</dbReference>
<proteinExistence type="predicted"/>
<organism evidence="6 7">
    <name type="scientific">Lujinxingia litoralis</name>
    <dbReference type="NCBI Taxonomy" id="2211119"/>
    <lineage>
        <taxon>Bacteria</taxon>
        <taxon>Deltaproteobacteria</taxon>
        <taxon>Bradymonadales</taxon>
        <taxon>Lujinxingiaceae</taxon>
        <taxon>Lujinxingia</taxon>
    </lineage>
</organism>
<dbReference type="InterPro" id="IPR058031">
    <property type="entry name" value="AAA_lid_NorR"/>
</dbReference>
<evidence type="ECO:0000256" key="2">
    <source>
        <dbReference type="ARBA" id="ARBA00022840"/>
    </source>
</evidence>
<feature type="domain" description="Sigma-54 factor interaction" evidence="5">
    <location>
        <begin position="209"/>
        <end position="439"/>
    </location>
</feature>
<dbReference type="Proteomes" id="UP000249169">
    <property type="component" value="Unassembled WGS sequence"/>
</dbReference>
<name>A0A328C0X3_9DELT</name>
<dbReference type="Pfam" id="PF25601">
    <property type="entry name" value="AAA_lid_14"/>
    <property type="match status" value="1"/>
</dbReference>
<gene>
    <name evidence="6" type="ORF">DL240_18955</name>
</gene>
<dbReference type="PROSITE" id="PS50045">
    <property type="entry name" value="SIGMA54_INTERACT_4"/>
    <property type="match status" value="1"/>
</dbReference>
<evidence type="ECO:0000256" key="3">
    <source>
        <dbReference type="ARBA" id="ARBA00023015"/>
    </source>
</evidence>
<dbReference type="CDD" id="cd00009">
    <property type="entry name" value="AAA"/>
    <property type="match status" value="1"/>
</dbReference>
<evidence type="ECO:0000313" key="6">
    <source>
        <dbReference type="EMBL" id="RAL20043.1"/>
    </source>
</evidence>
<dbReference type="Gene3D" id="1.10.8.60">
    <property type="match status" value="1"/>
</dbReference>
<dbReference type="Gene3D" id="3.40.50.300">
    <property type="entry name" value="P-loop containing nucleotide triphosphate hydrolases"/>
    <property type="match status" value="1"/>
</dbReference>
<keyword evidence="3" id="KW-0805">Transcription regulation</keyword>
<dbReference type="RefSeq" id="WP_111731467.1">
    <property type="nucleotide sequence ID" value="NZ_QHKO01000016.1"/>
</dbReference>
<dbReference type="PANTHER" id="PTHR32071">
    <property type="entry name" value="TRANSCRIPTIONAL REGULATORY PROTEIN"/>
    <property type="match status" value="1"/>
</dbReference>
<dbReference type="EMBL" id="QHKO01000016">
    <property type="protein sequence ID" value="RAL20043.1"/>
    <property type="molecule type" value="Genomic_DNA"/>
</dbReference>
<protein>
    <submittedName>
        <fullName evidence="6">Sigma-54-dependent Fis family transcriptional regulator</fullName>
    </submittedName>
</protein>
<keyword evidence="2" id="KW-0067">ATP-binding</keyword>
<comment type="caution">
    <text evidence="6">The sequence shown here is derived from an EMBL/GenBank/DDBJ whole genome shotgun (WGS) entry which is preliminary data.</text>
</comment>
<accession>A0A328C0X3</accession>
<dbReference type="InterPro" id="IPR027417">
    <property type="entry name" value="P-loop_NTPase"/>
</dbReference>
<reference evidence="6 7" key="1">
    <citation type="submission" date="2018-05" db="EMBL/GenBank/DDBJ databases">
        <title>Lujinxingia marina gen. nov. sp. nov., a new facultative anaerobic member of the class Deltaproteobacteria, and proposal of Lujinxingaceae fam. nov.</title>
        <authorList>
            <person name="Li C.-M."/>
        </authorList>
    </citation>
    <scope>NUCLEOTIDE SEQUENCE [LARGE SCALE GENOMIC DNA]</scope>
    <source>
        <strain evidence="6 7">B210</strain>
    </source>
</reference>
<dbReference type="InterPro" id="IPR002078">
    <property type="entry name" value="Sigma_54_int"/>
</dbReference>
<dbReference type="GO" id="GO:0006355">
    <property type="term" value="P:regulation of DNA-templated transcription"/>
    <property type="evidence" value="ECO:0007669"/>
    <property type="project" value="InterPro"/>
</dbReference>
<dbReference type="OrthoDB" id="5488837at2"/>
<dbReference type="GO" id="GO:0005524">
    <property type="term" value="F:ATP binding"/>
    <property type="evidence" value="ECO:0007669"/>
    <property type="project" value="UniProtKB-KW"/>
</dbReference>
<dbReference type="Pfam" id="PF00158">
    <property type="entry name" value="Sigma54_activat"/>
    <property type="match status" value="1"/>
</dbReference>
<evidence type="ECO:0000256" key="4">
    <source>
        <dbReference type="ARBA" id="ARBA00023163"/>
    </source>
</evidence>
<keyword evidence="4" id="KW-0804">Transcription</keyword>
<dbReference type="PROSITE" id="PS00688">
    <property type="entry name" value="SIGMA54_INTERACT_3"/>
    <property type="match status" value="1"/>
</dbReference>
<dbReference type="InterPro" id="IPR025944">
    <property type="entry name" value="Sigma_54_int_dom_CS"/>
</dbReference>
<dbReference type="SMART" id="SM00382">
    <property type="entry name" value="AAA"/>
    <property type="match status" value="1"/>
</dbReference>
<dbReference type="InterPro" id="IPR003593">
    <property type="entry name" value="AAA+_ATPase"/>
</dbReference>